<dbReference type="Proteomes" id="UP000231279">
    <property type="component" value="Unassembled WGS sequence"/>
</dbReference>
<name>A0A2G9GIS4_9LAMI</name>
<dbReference type="EMBL" id="NKXS01004867">
    <property type="protein sequence ID" value="PIN05176.1"/>
    <property type="molecule type" value="Genomic_DNA"/>
</dbReference>
<feature type="region of interest" description="Disordered" evidence="1">
    <location>
        <begin position="1"/>
        <end position="68"/>
    </location>
</feature>
<evidence type="ECO:0000313" key="3">
    <source>
        <dbReference type="Proteomes" id="UP000231279"/>
    </source>
</evidence>
<sequence length="68" mass="7522">MFIGQLSHLLSAEKRSNPSWPPRERDSPSPKTYGLTQPKTPKSRSSASSSSAPAADRRKFSYLETQVS</sequence>
<proteinExistence type="predicted"/>
<evidence type="ECO:0000313" key="2">
    <source>
        <dbReference type="EMBL" id="PIN05176.1"/>
    </source>
</evidence>
<evidence type="ECO:0000256" key="1">
    <source>
        <dbReference type="SAM" id="MobiDB-lite"/>
    </source>
</evidence>
<dbReference type="AlphaFoldDB" id="A0A2G9GIS4"/>
<feature type="compositionally biased region" description="Basic and acidic residues" evidence="1">
    <location>
        <begin position="11"/>
        <end position="28"/>
    </location>
</feature>
<gene>
    <name evidence="2" type="ORF">CDL12_22281</name>
</gene>
<feature type="compositionally biased region" description="Low complexity" evidence="1">
    <location>
        <begin position="38"/>
        <end position="54"/>
    </location>
</feature>
<reference evidence="3" key="1">
    <citation type="journal article" date="2018" name="Gigascience">
        <title>Genome assembly of the Pink Ipe (Handroanthus impetiginosus, Bignoniaceae), a highly valued, ecologically keystone Neotropical timber forest tree.</title>
        <authorList>
            <person name="Silva-Junior O.B."/>
            <person name="Grattapaglia D."/>
            <person name="Novaes E."/>
            <person name="Collevatti R.G."/>
        </authorList>
    </citation>
    <scope>NUCLEOTIDE SEQUENCE [LARGE SCALE GENOMIC DNA]</scope>
    <source>
        <strain evidence="3">cv. UFG-1</strain>
    </source>
</reference>
<comment type="caution">
    <text evidence="2">The sequence shown here is derived from an EMBL/GenBank/DDBJ whole genome shotgun (WGS) entry which is preliminary data.</text>
</comment>
<accession>A0A2G9GIS4</accession>
<organism evidence="2 3">
    <name type="scientific">Handroanthus impetiginosus</name>
    <dbReference type="NCBI Taxonomy" id="429701"/>
    <lineage>
        <taxon>Eukaryota</taxon>
        <taxon>Viridiplantae</taxon>
        <taxon>Streptophyta</taxon>
        <taxon>Embryophyta</taxon>
        <taxon>Tracheophyta</taxon>
        <taxon>Spermatophyta</taxon>
        <taxon>Magnoliopsida</taxon>
        <taxon>eudicotyledons</taxon>
        <taxon>Gunneridae</taxon>
        <taxon>Pentapetalae</taxon>
        <taxon>asterids</taxon>
        <taxon>lamiids</taxon>
        <taxon>Lamiales</taxon>
        <taxon>Bignoniaceae</taxon>
        <taxon>Crescentiina</taxon>
        <taxon>Tabebuia alliance</taxon>
        <taxon>Handroanthus</taxon>
    </lineage>
</organism>
<keyword evidence="3" id="KW-1185">Reference proteome</keyword>
<protein>
    <submittedName>
        <fullName evidence="2">Uncharacterized protein</fullName>
    </submittedName>
</protein>